<dbReference type="OrthoDB" id="3171335at2"/>
<feature type="region of interest" description="Disordered" evidence="1">
    <location>
        <begin position="1"/>
        <end position="34"/>
    </location>
</feature>
<organism evidence="3 4">
    <name type="scientific">Williamsia sterculiae</name>
    <dbReference type="NCBI Taxonomy" id="1344003"/>
    <lineage>
        <taxon>Bacteria</taxon>
        <taxon>Bacillati</taxon>
        <taxon>Actinomycetota</taxon>
        <taxon>Actinomycetes</taxon>
        <taxon>Mycobacteriales</taxon>
        <taxon>Nocardiaceae</taxon>
        <taxon>Williamsia</taxon>
    </lineage>
</organism>
<evidence type="ECO:0000259" key="2">
    <source>
        <dbReference type="SMART" id="SM00421"/>
    </source>
</evidence>
<dbReference type="GO" id="GO:0006355">
    <property type="term" value="P:regulation of DNA-templated transcription"/>
    <property type="evidence" value="ECO:0007669"/>
    <property type="project" value="InterPro"/>
</dbReference>
<sequence length="164" mass="17770">MTVVSDHVIPTTHRGAAHLRATGTASARVPSDPARRALREQALARLAQRTMPLPGRPFGVVADDGTVSAHDCTCGRHRRSDTAGPRADLPRPRLSDREIEVLRTWMHVDSKSAVGERLYISLGTVNTHLARIRVKYGDVGRAAPTKAALFARAVQDGIIALDEL</sequence>
<accession>A0A1N7EGE7</accession>
<dbReference type="AlphaFoldDB" id="A0A1N7EGE7"/>
<keyword evidence="4" id="KW-1185">Reference proteome</keyword>
<evidence type="ECO:0000313" key="3">
    <source>
        <dbReference type="EMBL" id="SIR87171.1"/>
    </source>
</evidence>
<name>A0A1N7EGE7_9NOCA</name>
<dbReference type="InterPro" id="IPR016032">
    <property type="entry name" value="Sig_transdc_resp-reg_C-effctor"/>
</dbReference>
<evidence type="ECO:0000256" key="1">
    <source>
        <dbReference type="SAM" id="MobiDB-lite"/>
    </source>
</evidence>
<dbReference type="RefSeq" id="WP_076477695.1">
    <property type="nucleotide sequence ID" value="NZ_FTNT01000003.1"/>
</dbReference>
<dbReference type="STRING" id="1344003.SAMN05445060_1290"/>
<dbReference type="InterPro" id="IPR036388">
    <property type="entry name" value="WH-like_DNA-bd_sf"/>
</dbReference>
<reference evidence="3 4" key="1">
    <citation type="submission" date="2017-01" db="EMBL/GenBank/DDBJ databases">
        <authorList>
            <person name="Mah S.A."/>
            <person name="Swanson W.J."/>
            <person name="Moy G.W."/>
            <person name="Vacquier V.D."/>
        </authorList>
    </citation>
    <scope>NUCLEOTIDE SEQUENCE [LARGE SCALE GENOMIC DNA]</scope>
    <source>
        <strain evidence="3 4">CPCC 203464</strain>
    </source>
</reference>
<dbReference type="EMBL" id="FTNT01000003">
    <property type="protein sequence ID" value="SIR87171.1"/>
    <property type="molecule type" value="Genomic_DNA"/>
</dbReference>
<dbReference type="InterPro" id="IPR000792">
    <property type="entry name" value="Tscrpt_reg_LuxR_C"/>
</dbReference>
<proteinExistence type="predicted"/>
<feature type="region of interest" description="Disordered" evidence="1">
    <location>
        <begin position="72"/>
        <end position="91"/>
    </location>
</feature>
<protein>
    <submittedName>
        <fullName evidence="3">DNA-binding transcriptional regulator, CsgD family</fullName>
    </submittedName>
</protein>
<evidence type="ECO:0000313" key="4">
    <source>
        <dbReference type="Proteomes" id="UP000186218"/>
    </source>
</evidence>
<keyword evidence="3" id="KW-0238">DNA-binding</keyword>
<dbReference type="Pfam" id="PF00196">
    <property type="entry name" value="GerE"/>
    <property type="match status" value="1"/>
</dbReference>
<feature type="domain" description="HTH luxR-type" evidence="2">
    <location>
        <begin position="91"/>
        <end position="148"/>
    </location>
</feature>
<dbReference type="Gene3D" id="1.10.10.10">
    <property type="entry name" value="Winged helix-like DNA-binding domain superfamily/Winged helix DNA-binding domain"/>
    <property type="match status" value="1"/>
</dbReference>
<dbReference type="Proteomes" id="UP000186218">
    <property type="component" value="Unassembled WGS sequence"/>
</dbReference>
<dbReference type="SMART" id="SM00421">
    <property type="entry name" value="HTH_LUXR"/>
    <property type="match status" value="1"/>
</dbReference>
<dbReference type="GO" id="GO:0003677">
    <property type="term" value="F:DNA binding"/>
    <property type="evidence" value="ECO:0007669"/>
    <property type="project" value="UniProtKB-KW"/>
</dbReference>
<dbReference type="SUPFAM" id="SSF46894">
    <property type="entry name" value="C-terminal effector domain of the bipartite response regulators"/>
    <property type="match status" value="1"/>
</dbReference>
<gene>
    <name evidence="3" type="ORF">SAMN05445060_1290</name>
</gene>